<dbReference type="InterPro" id="IPR056924">
    <property type="entry name" value="SH3_Tf2-1"/>
</dbReference>
<name>A0A2I0VHG8_9ASPA</name>
<keyword evidence="3" id="KW-1185">Reference proteome</keyword>
<evidence type="ECO:0000313" key="3">
    <source>
        <dbReference type="Proteomes" id="UP000233837"/>
    </source>
</evidence>
<sequence>MAPYEALYGRKCITPLCWVETGERKIIGTELVDEATSKIRLIRDRLKAVQDRQRKYYDAKHRLVEFEVGEFVFLKVSPMKGVQRFGKTGKLNLRFIGPYEIIEKIGNMAYRLDLPAHMQGIHNVFHISVLRKYVSDDSKRIQSKSIDLQPDLIYIEEPERILEYDVKQLRHKAIPFVKILWKHGLERDATWEREAEMRSQYPHLFN</sequence>
<reference evidence="2 3" key="2">
    <citation type="journal article" date="2017" name="Nature">
        <title>The Apostasia genome and the evolution of orchids.</title>
        <authorList>
            <person name="Zhang G.Q."/>
            <person name="Liu K.W."/>
            <person name="Li Z."/>
            <person name="Lohaus R."/>
            <person name="Hsiao Y.Y."/>
            <person name="Niu S.C."/>
            <person name="Wang J.Y."/>
            <person name="Lin Y.C."/>
            <person name="Xu Q."/>
            <person name="Chen L.J."/>
            <person name="Yoshida K."/>
            <person name="Fujiwara S."/>
            <person name="Wang Z.W."/>
            <person name="Zhang Y.Q."/>
            <person name="Mitsuda N."/>
            <person name="Wang M."/>
            <person name="Liu G.H."/>
            <person name="Pecoraro L."/>
            <person name="Huang H.X."/>
            <person name="Xiao X.J."/>
            <person name="Lin M."/>
            <person name="Wu X.Y."/>
            <person name="Wu W.L."/>
            <person name="Chen Y.Y."/>
            <person name="Chang S.B."/>
            <person name="Sakamoto S."/>
            <person name="Ohme-Takagi M."/>
            <person name="Yagi M."/>
            <person name="Zeng S.J."/>
            <person name="Shen C.Y."/>
            <person name="Yeh C.M."/>
            <person name="Luo Y.B."/>
            <person name="Tsai W.C."/>
            <person name="Van de Peer Y."/>
            <person name="Liu Z.J."/>
        </authorList>
    </citation>
    <scope>NUCLEOTIDE SEQUENCE [LARGE SCALE GENOMIC DNA]</scope>
    <source>
        <tissue evidence="2">The whole plant</tissue>
    </source>
</reference>
<feature type="domain" description="Tf2-1-like SH3-like" evidence="1">
    <location>
        <begin position="69"/>
        <end position="134"/>
    </location>
</feature>
<dbReference type="PANTHER" id="PTHR46148:SF44">
    <property type="entry name" value="GAG-POL POLYPROTEIN"/>
    <property type="match status" value="1"/>
</dbReference>
<dbReference type="Proteomes" id="UP000233837">
    <property type="component" value="Unassembled WGS sequence"/>
</dbReference>
<organism evidence="2 3">
    <name type="scientific">Dendrobium catenatum</name>
    <dbReference type="NCBI Taxonomy" id="906689"/>
    <lineage>
        <taxon>Eukaryota</taxon>
        <taxon>Viridiplantae</taxon>
        <taxon>Streptophyta</taxon>
        <taxon>Embryophyta</taxon>
        <taxon>Tracheophyta</taxon>
        <taxon>Spermatophyta</taxon>
        <taxon>Magnoliopsida</taxon>
        <taxon>Liliopsida</taxon>
        <taxon>Asparagales</taxon>
        <taxon>Orchidaceae</taxon>
        <taxon>Epidendroideae</taxon>
        <taxon>Malaxideae</taxon>
        <taxon>Dendrobiinae</taxon>
        <taxon>Dendrobium</taxon>
    </lineage>
</organism>
<gene>
    <name evidence="2" type="ORF">MA16_Dca028879</name>
</gene>
<proteinExistence type="predicted"/>
<protein>
    <recommendedName>
        <fullName evidence="1">Tf2-1-like SH3-like domain-containing protein</fullName>
    </recommendedName>
</protein>
<dbReference type="AlphaFoldDB" id="A0A2I0VHG8"/>
<evidence type="ECO:0000313" key="2">
    <source>
        <dbReference type="EMBL" id="PKU62866.1"/>
    </source>
</evidence>
<evidence type="ECO:0000259" key="1">
    <source>
        <dbReference type="Pfam" id="PF24626"/>
    </source>
</evidence>
<accession>A0A2I0VHG8</accession>
<reference evidence="2 3" key="1">
    <citation type="journal article" date="2016" name="Sci. Rep.">
        <title>The Dendrobium catenatum Lindl. genome sequence provides insights into polysaccharide synthase, floral development and adaptive evolution.</title>
        <authorList>
            <person name="Zhang G.Q."/>
            <person name="Xu Q."/>
            <person name="Bian C."/>
            <person name="Tsai W.C."/>
            <person name="Yeh C.M."/>
            <person name="Liu K.W."/>
            <person name="Yoshida K."/>
            <person name="Zhang L.S."/>
            <person name="Chang S.B."/>
            <person name="Chen F."/>
            <person name="Shi Y."/>
            <person name="Su Y.Y."/>
            <person name="Zhang Y.Q."/>
            <person name="Chen L.J."/>
            <person name="Yin Y."/>
            <person name="Lin M."/>
            <person name="Huang H."/>
            <person name="Deng H."/>
            <person name="Wang Z.W."/>
            <person name="Zhu S.L."/>
            <person name="Zhao X."/>
            <person name="Deng C."/>
            <person name="Niu S.C."/>
            <person name="Huang J."/>
            <person name="Wang M."/>
            <person name="Liu G.H."/>
            <person name="Yang H.J."/>
            <person name="Xiao X.J."/>
            <person name="Hsiao Y.Y."/>
            <person name="Wu W.L."/>
            <person name="Chen Y.Y."/>
            <person name="Mitsuda N."/>
            <person name="Ohme-Takagi M."/>
            <person name="Luo Y.B."/>
            <person name="Van de Peer Y."/>
            <person name="Liu Z.J."/>
        </authorList>
    </citation>
    <scope>NUCLEOTIDE SEQUENCE [LARGE SCALE GENOMIC DNA]</scope>
    <source>
        <tissue evidence="2">The whole plant</tissue>
    </source>
</reference>
<dbReference type="OrthoDB" id="779927at2759"/>
<dbReference type="EMBL" id="KZ504210">
    <property type="protein sequence ID" value="PKU62866.1"/>
    <property type="molecule type" value="Genomic_DNA"/>
</dbReference>
<dbReference type="Pfam" id="PF24626">
    <property type="entry name" value="SH3_Tf2-1"/>
    <property type="match status" value="1"/>
</dbReference>
<dbReference type="PANTHER" id="PTHR46148">
    <property type="entry name" value="CHROMO DOMAIN-CONTAINING PROTEIN"/>
    <property type="match status" value="1"/>
</dbReference>